<dbReference type="RefSeq" id="WP_104252348.1">
    <property type="nucleotide sequence ID" value="NZ_CANKVH010000012.1"/>
</dbReference>
<dbReference type="NCBIfam" id="NF009308">
    <property type="entry name" value="PRK12665.1"/>
    <property type="match status" value="1"/>
</dbReference>
<feature type="transmembrane region" description="Helical" evidence="8">
    <location>
        <begin position="240"/>
        <end position="261"/>
    </location>
</feature>
<dbReference type="Pfam" id="PF00361">
    <property type="entry name" value="Proton_antipo_M"/>
    <property type="match status" value="1"/>
</dbReference>
<evidence type="ECO:0000256" key="6">
    <source>
        <dbReference type="ARBA" id="ARBA00023136"/>
    </source>
</evidence>
<feature type="transmembrane region" description="Helical" evidence="8">
    <location>
        <begin position="167"/>
        <end position="190"/>
    </location>
</feature>
<feature type="transmembrane region" description="Helical" evidence="8">
    <location>
        <begin position="273"/>
        <end position="294"/>
    </location>
</feature>
<evidence type="ECO:0000313" key="10">
    <source>
        <dbReference type="EMBL" id="KAB1636700.1"/>
    </source>
</evidence>
<name>A0A7J5AYR7_9MICO</name>
<comment type="similarity">
    <text evidence="2">Belongs to the CPA3 antiporters (TC 2.A.63) subunit D family.</text>
</comment>
<keyword evidence="6 8" id="KW-0472">Membrane</keyword>
<evidence type="ECO:0000256" key="4">
    <source>
        <dbReference type="ARBA" id="ARBA00022692"/>
    </source>
</evidence>
<accession>A0A7J5AYR7</accession>
<evidence type="ECO:0000256" key="3">
    <source>
        <dbReference type="ARBA" id="ARBA00022475"/>
    </source>
</evidence>
<feature type="transmembrane region" description="Helical" evidence="8">
    <location>
        <begin position="408"/>
        <end position="428"/>
    </location>
</feature>
<proteinExistence type="inferred from homology"/>
<dbReference type="EMBL" id="WBJX01000005">
    <property type="protein sequence ID" value="KAB1636700.1"/>
    <property type="molecule type" value="Genomic_DNA"/>
</dbReference>
<keyword evidence="3" id="KW-1003">Cell membrane</keyword>
<dbReference type="PANTHER" id="PTHR42703:SF1">
    <property type="entry name" value="NA(+)_H(+) ANTIPORTER SUBUNIT D1"/>
    <property type="match status" value="1"/>
</dbReference>
<evidence type="ECO:0000256" key="5">
    <source>
        <dbReference type="ARBA" id="ARBA00022989"/>
    </source>
</evidence>
<feature type="domain" description="NADH:quinone oxidoreductase/Mrp antiporter transmembrane" evidence="9">
    <location>
        <begin position="131"/>
        <end position="422"/>
    </location>
</feature>
<dbReference type="GO" id="GO:0005886">
    <property type="term" value="C:plasma membrane"/>
    <property type="evidence" value="ECO:0007669"/>
    <property type="project" value="UniProtKB-SubCell"/>
</dbReference>
<dbReference type="GO" id="GO:0042773">
    <property type="term" value="P:ATP synthesis coupled electron transport"/>
    <property type="evidence" value="ECO:0007669"/>
    <property type="project" value="InterPro"/>
</dbReference>
<feature type="transmembrane region" description="Helical" evidence="8">
    <location>
        <begin position="210"/>
        <end position="233"/>
    </location>
</feature>
<protein>
    <submittedName>
        <fullName evidence="10">Na+/H+ antiporter subunit D</fullName>
    </submittedName>
</protein>
<organism evidence="10 11">
    <name type="scientific">Pseudoclavibacter terrae</name>
    <dbReference type="NCBI Taxonomy" id="1530195"/>
    <lineage>
        <taxon>Bacteria</taxon>
        <taxon>Bacillati</taxon>
        <taxon>Actinomycetota</taxon>
        <taxon>Actinomycetes</taxon>
        <taxon>Micrococcales</taxon>
        <taxon>Microbacteriaceae</taxon>
        <taxon>Pseudoclavibacter</taxon>
    </lineage>
</organism>
<feature type="transmembrane region" description="Helical" evidence="8">
    <location>
        <begin position="58"/>
        <end position="75"/>
    </location>
</feature>
<feature type="transmembrane region" description="Helical" evidence="8">
    <location>
        <begin position="370"/>
        <end position="388"/>
    </location>
</feature>
<feature type="transmembrane region" description="Helical" evidence="8">
    <location>
        <begin position="111"/>
        <end position="129"/>
    </location>
</feature>
<reference evidence="10 11" key="1">
    <citation type="submission" date="2019-09" db="EMBL/GenBank/DDBJ databases">
        <title>Phylogeny of genus Pseudoclavibacter and closely related genus.</title>
        <authorList>
            <person name="Li Y."/>
        </authorList>
    </citation>
    <scope>NUCLEOTIDE SEQUENCE [LARGE SCALE GENOMIC DNA]</scope>
    <source>
        <strain evidence="10 11">THG-MD12</strain>
    </source>
</reference>
<dbReference type="InterPro" id="IPR001750">
    <property type="entry name" value="ND/Mrp_TM"/>
</dbReference>
<dbReference type="OrthoDB" id="9768329at2"/>
<dbReference type="PANTHER" id="PTHR42703">
    <property type="entry name" value="NADH DEHYDROGENASE"/>
    <property type="match status" value="1"/>
</dbReference>
<gene>
    <name evidence="10" type="ORF">F8O03_14050</name>
</gene>
<evidence type="ECO:0000256" key="1">
    <source>
        <dbReference type="ARBA" id="ARBA00004651"/>
    </source>
</evidence>
<comment type="subcellular location">
    <subcellularLocation>
        <location evidence="1">Cell membrane</location>
        <topology evidence="1">Multi-pass membrane protein</topology>
    </subcellularLocation>
    <subcellularLocation>
        <location evidence="7">Membrane</location>
        <topology evidence="7">Multi-pass membrane protein</topology>
    </subcellularLocation>
</comment>
<dbReference type="Proteomes" id="UP000490386">
    <property type="component" value="Unassembled WGS sequence"/>
</dbReference>
<feature type="transmembrane region" description="Helical" evidence="8">
    <location>
        <begin position="81"/>
        <end position="99"/>
    </location>
</feature>
<dbReference type="InterPro" id="IPR050586">
    <property type="entry name" value="CPA3_Na-H_Antiporter_D"/>
</dbReference>
<keyword evidence="5 8" id="KW-1133">Transmembrane helix</keyword>
<evidence type="ECO:0000313" key="11">
    <source>
        <dbReference type="Proteomes" id="UP000490386"/>
    </source>
</evidence>
<dbReference type="GO" id="GO:0008137">
    <property type="term" value="F:NADH dehydrogenase (ubiquinone) activity"/>
    <property type="evidence" value="ECO:0007669"/>
    <property type="project" value="InterPro"/>
</dbReference>
<evidence type="ECO:0000256" key="2">
    <source>
        <dbReference type="ARBA" id="ARBA00005346"/>
    </source>
</evidence>
<feature type="transmembrane region" description="Helical" evidence="8">
    <location>
        <begin position="29"/>
        <end position="51"/>
    </location>
</feature>
<evidence type="ECO:0000256" key="7">
    <source>
        <dbReference type="RuleBase" id="RU000320"/>
    </source>
</evidence>
<dbReference type="PRINTS" id="PR01437">
    <property type="entry name" value="NUOXDRDTASE4"/>
</dbReference>
<feature type="transmembrane region" description="Helical" evidence="8">
    <location>
        <begin position="135"/>
        <end position="155"/>
    </location>
</feature>
<dbReference type="InterPro" id="IPR003918">
    <property type="entry name" value="NADH_UbQ_OxRdtase"/>
</dbReference>
<sequence length="521" mass="55112">MTWLVPLIVLVPLIGAALALTAARAARLQIFIAQATLVLALGVSIGLLVAVTTSGEALVVQGGGWLAPFGISLVVDQLSAMLVVVTSIVLLAVMAFSIGQGAADGDDETPVSIFYPTYLVLSAGVYNAFIAGDLFNMYVGFEILLVSSFVLITLGGTTERIKAGVTYIVVSLVSSFIFLGSIALIYGAVGTVNFAEIAVRMAELPQDVQLMLHMPLLIAFAIKAALFPLSFWLPDSYPSAPAPVTAVFAGLLTKVGVYAILRTETLLFWDNDISVLLMVIALLTMIVGILGAVAQAGIRRMLSFTLVSHIGYMIFGVALGTELGYAATVFYIVHHIIVQTALFLVTGLIERIAGSSSLTHLGGMLKRAPFVAVLFFIPMLNLGGIPPFSGFIGKLGLFTAGAAQGSVLSYVLIGAGAVTSLLTLYALIRVWNLGFWRTQEQVVDFSSPMTERISDTPESAVVTETKSSSRLMTIATTTMVAVSVAITIFAGPIYEWSETAAFDLFPAEYISSVSNGEVLKP</sequence>
<evidence type="ECO:0000259" key="9">
    <source>
        <dbReference type="Pfam" id="PF00361"/>
    </source>
</evidence>
<keyword evidence="4 7" id="KW-0812">Transmembrane</keyword>
<comment type="caution">
    <text evidence="10">The sequence shown here is derived from an EMBL/GenBank/DDBJ whole genome shotgun (WGS) entry which is preliminary data.</text>
</comment>
<feature type="transmembrane region" description="Helical" evidence="8">
    <location>
        <begin position="471"/>
        <end position="494"/>
    </location>
</feature>
<dbReference type="AlphaFoldDB" id="A0A7J5AYR7"/>
<keyword evidence="11" id="KW-1185">Reference proteome</keyword>
<evidence type="ECO:0000256" key="8">
    <source>
        <dbReference type="SAM" id="Phobius"/>
    </source>
</evidence>